<dbReference type="AlphaFoldDB" id="A0A6G0YYM4"/>
<protein>
    <submittedName>
        <fullName evidence="1">Uncharacterized protein</fullName>
    </submittedName>
</protein>
<dbReference type="OrthoDB" id="10534369at2759"/>
<dbReference type="EMBL" id="VUJU01001929">
    <property type="protein sequence ID" value="KAF0763252.1"/>
    <property type="molecule type" value="Genomic_DNA"/>
</dbReference>
<organism evidence="1 2">
    <name type="scientific">Aphis craccivora</name>
    <name type="common">Cowpea aphid</name>
    <dbReference type="NCBI Taxonomy" id="307492"/>
    <lineage>
        <taxon>Eukaryota</taxon>
        <taxon>Metazoa</taxon>
        <taxon>Ecdysozoa</taxon>
        <taxon>Arthropoda</taxon>
        <taxon>Hexapoda</taxon>
        <taxon>Insecta</taxon>
        <taxon>Pterygota</taxon>
        <taxon>Neoptera</taxon>
        <taxon>Paraneoptera</taxon>
        <taxon>Hemiptera</taxon>
        <taxon>Sternorrhyncha</taxon>
        <taxon>Aphidomorpha</taxon>
        <taxon>Aphidoidea</taxon>
        <taxon>Aphididae</taxon>
        <taxon>Aphidini</taxon>
        <taxon>Aphis</taxon>
        <taxon>Aphis</taxon>
    </lineage>
</organism>
<evidence type="ECO:0000313" key="2">
    <source>
        <dbReference type="Proteomes" id="UP000478052"/>
    </source>
</evidence>
<accession>A0A6G0YYM4</accession>
<evidence type="ECO:0000313" key="1">
    <source>
        <dbReference type="EMBL" id="KAF0763252.1"/>
    </source>
</evidence>
<dbReference type="Proteomes" id="UP000478052">
    <property type="component" value="Unassembled WGS sequence"/>
</dbReference>
<sequence length="76" mass="9199">MMLRVLSIATRRQTYGKLITFFKLQLEQLIRNLVLNFQNFLVIQNFFIDTSKKITQKNRKFLWSINNSKSQKNFKI</sequence>
<comment type="caution">
    <text evidence="1">The sequence shown here is derived from an EMBL/GenBank/DDBJ whole genome shotgun (WGS) entry which is preliminary data.</text>
</comment>
<name>A0A6G0YYM4_APHCR</name>
<reference evidence="1 2" key="1">
    <citation type="submission" date="2019-08" db="EMBL/GenBank/DDBJ databases">
        <title>Whole genome of Aphis craccivora.</title>
        <authorList>
            <person name="Voronova N.V."/>
            <person name="Shulinski R.S."/>
            <person name="Bandarenka Y.V."/>
            <person name="Zhorov D.G."/>
            <person name="Warner D."/>
        </authorList>
    </citation>
    <scope>NUCLEOTIDE SEQUENCE [LARGE SCALE GENOMIC DNA]</scope>
    <source>
        <strain evidence="1">180601</strain>
        <tissue evidence="1">Whole Body</tissue>
    </source>
</reference>
<proteinExistence type="predicted"/>
<gene>
    <name evidence="1" type="ORF">FWK35_00005983</name>
</gene>
<keyword evidence="2" id="KW-1185">Reference proteome</keyword>